<keyword evidence="2" id="KW-1185">Reference proteome</keyword>
<dbReference type="PATRIC" id="fig|1328313.3.peg.3142"/>
<sequence>MEQKLTTSLVGLALMLSTPFNSYSANLLKANSLYKQQQYQQAALEYKRGVELNSAHAHYQLGLMYAKGLGVKQDQLNALMYINAAAKQNYHIAQQLLDKMMAVVPVEKHLEIKNLLDETAAQLTKGAQRYLPQIDSNNLSKKFTFDGAPKLDHKVYLDELQDEFGIGFEMETSGAFFDEDDEFSDSSDVSMITTAPPLLVLDHDVAPDGSIRYVNQIQKLGSVNRYIDAYKLFPLPKPTFNGQAAEFVHRAYLGAATYDQFDLVEERPRLYREYRSVAKRGTSNHSLTDQYQAAMAMLNFPWLEDQPNQAEKILLSLAKQGHPSAMYEYGLKLYREQKEIPTAIHWITEASKYGLSRAEYRLARFFQTSPWILHDEEKALFWYQSAIEKGHEASSIRVAEIKLLSQDQGIRNVNHAIELLDKVKDSQSRNPEYYYLLALSYKDRQARDFKKVVDNLEKAIRMADRANWDVSDWEDLLAELTTGRVFIVE</sequence>
<dbReference type="InterPro" id="IPR011990">
    <property type="entry name" value="TPR-like_helical_dom_sf"/>
</dbReference>
<dbReference type="RefSeq" id="WP_035015739.1">
    <property type="nucleotide sequence ID" value="NZ_ARZY01000035.1"/>
</dbReference>
<dbReference type="AlphaFoldDB" id="W7Q7T4"/>
<accession>W7Q7T4</accession>
<dbReference type="Gene3D" id="1.25.40.10">
    <property type="entry name" value="Tetratricopeptide repeat domain"/>
    <property type="match status" value="2"/>
</dbReference>
<name>W7Q7T4_9ALTE</name>
<protein>
    <submittedName>
        <fullName evidence="1">TPR repeat-containing protein</fullName>
    </submittedName>
</protein>
<organism evidence="1 2">
    <name type="scientific">Catenovulum agarivorans DS-2</name>
    <dbReference type="NCBI Taxonomy" id="1328313"/>
    <lineage>
        <taxon>Bacteria</taxon>
        <taxon>Pseudomonadati</taxon>
        <taxon>Pseudomonadota</taxon>
        <taxon>Gammaproteobacteria</taxon>
        <taxon>Alteromonadales</taxon>
        <taxon>Alteromonadaceae</taxon>
        <taxon>Catenovulum</taxon>
    </lineage>
</organism>
<evidence type="ECO:0000313" key="2">
    <source>
        <dbReference type="Proteomes" id="UP000019276"/>
    </source>
</evidence>
<dbReference type="STRING" id="1328313.DS2_15409"/>
<dbReference type="Proteomes" id="UP000019276">
    <property type="component" value="Unassembled WGS sequence"/>
</dbReference>
<dbReference type="EMBL" id="ARZY01000035">
    <property type="protein sequence ID" value="EWH08859.1"/>
    <property type="molecule type" value="Genomic_DNA"/>
</dbReference>
<gene>
    <name evidence="1" type="ORF">DS2_15409</name>
</gene>
<evidence type="ECO:0000313" key="1">
    <source>
        <dbReference type="EMBL" id="EWH08859.1"/>
    </source>
</evidence>
<dbReference type="SMART" id="SM00671">
    <property type="entry name" value="SEL1"/>
    <property type="match status" value="4"/>
</dbReference>
<dbReference type="eggNOG" id="ENOG502ZAZR">
    <property type="taxonomic scope" value="Bacteria"/>
</dbReference>
<dbReference type="PANTHER" id="PTHR11102">
    <property type="entry name" value="SEL-1-LIKE PROTEIN"/>
    <property type="match status" value="1"/>
</dbReference>
<dbReference type="InterPro" id="IPR006597">
    <property type="entry name" value="Sel1-like"/>
</dbReference>
<dbReference type="OrthoDB" id="6378251at2"/>
<dbReference type="SUPFAM" id="SSF81901">
    <property type="entry name" value="HCP-like"/>
    <property type="match status" value="2"/>
</dbReference>
<dbReference type="PANTHER" id="PTHR11102:SF160">
    <property type="entry name" value="ERAD-ASSOCIATED E3 UBIQUITIN-PROTEIN LIGASE COMPONENT HRD3"/>
    <property type="match status" value="1"/>
</dbReference>
<dbReference type="InterPro" id="IPR050767">
    <property type="entry name" value="Sel1_AlgK"/>
</dbReference>
<proteinExistence type="predicted"/>
<reference evidence="1 2" key="1">
    <citation type="journal article" date="2014" name="Genome Announc.">
        <title>Draft Genome Sequence of the Agar-Degrading Bacterium Catenovulum sp. Strain DS-2, Isolated from Intestines of Haliotis diversicolor.</title>
        <authorList>
            <person name="Shan D."/>
            <person name="Li X."/>
            <person name="Gu Z."/>
            <person name="Wei G."/>
            <person name="Gao Z."/>
            <person name="Shao Z."/>
        </authorList>
    </citation>
    <scope>NUCLEOTIDE SEQUENCE [LARGE SCALE GENOMIC DNA]</scope>
    <source>
        <strain evidence="1 2">DS-2</strain>
    </source>
</reference>
<dbReference type="Pfam" id="PF08238">
    <property type="entry name" value="Sel1"/>
    <property type="match status" value="2"/>
</dbReference>
<comment type="caution">
    <text evidence="1">The sequence shown here is derived from an EMBL/GenBank/DDBJ whole genome shotgun (WGS) entry which is preliminary data.</text>
</comment>